<evidence type="ECO:0000256" key="3">
    <source>
        <dbReference type="ARBA" id="ARBA00022723"/>
    </source>
</evidence>
<keyword evidence="5 7" id="KW-0408">Iron</keyword>
<comment type="similarity">
    <text evidence="1 7">Belongs to the cytochrome P450 family.</text>
</comment>
<keyword evidence="9" id="KW-1185">Reference proteome</keyword>
<keyword evidence="4 7" id="KW-0560">Oxidoreductase</keyword>
<dbReference type="FunFam" id="1.10.630.10:FF:000018">
    <property type="entry name" value="Cytochrome P450 monooxygenase"/>
    <property type="match status" value="1"/>
</dbReference>
<dbReference type="InterPro" id="IPR001128">
    <property type="entry name" value="Cyt_P450"/>
</dbReference>
<dbReference type="GO" id="GO:0016705">
    <property type="term" value="F:oxidoreductase activity, acting on paired donors, with incorporation or reduction of molecular oxygen"/>
    <property type="evidence" value="ECO:0007669"/>
    <property type="project" value="InterPro"/>
</dbReference>
<dbReference type="GO" id="GO:0005506">
    <property type="term" value="F:iron ion binding"/>
    <property type="evidence" value="ECO:0007669"/>
    <property type="project" value="InterPro"/>
</dbReference>
<organism evidence="8 9">
    <name type="scientific">Crossiella cryophila</name>
    <dbReference type="NCBI Taxonomy" id="43355"/>
    <lineage>
        <taxon>Bacteria</taxon>
        <taxon>Bacillati</taxon>
        <taxon>Actinomycetota</taxon>
        <taxon>Actinomycetes</taxon>
        <taxon>Pseudonocardiales</taxon>
        <taxon>Pseudonocardiaceae</taxon>
        <taxon>Crossiella</taxon>
    </lineage>
</organism>
<evidence type="ECO:0000256" key="2">
    <source>
        <dbReference type="ARBA" id="ARBA00022617"/>
    </source>
</evidence>
<dbReference type="AlphaFoldDB" id="A0A7W7CEW4"/>
<evidence type="ECO:0000313" key="9">
    <source>
        <dbReference type="Proteomes" id="UP000533598"/>
    </source>
</evidence>
<dbReference type="InterPro" id="IPR002397">
    <property type="entry name" value="Cyt_P450_B"/>
</dbReference>
<keyword evidence="3 7" id="KW-0479">Metal-binding</keyword>
<evidence type="ECO:0000256" key="1">
    <source>
        <dbReference type="ARBA" id="ARBA00010617"/>
    </source>
</evidence>
<keyword evidence="2 7" id="KW-0349">Heme</keyword>
<dbReference type="GO" id="GO:0020037">
    <property type="term" value="F:heme binding"/>
    <property type="evidence" value="ECO:0007669"/>
    <property type="project" value="InterPro"/>
</dbReference>
<dbReference type="PROSITE" id="PS00086">
    <property type="entry name" value="CYTOCHROME_P450"/>
    <property type="match status" value="1"/>
</dbReference>
<dbReference type="InterPro" id="IPR036396">
    <property type="entry name" value="Cyt_P450_sf"/>
</dbReference>
<dbReference type="EMBL" id="JACHMH010000001">
    <property type="protein sequence ID" value="MBB4679886.1"/>
    <property type="molecule type" value="Genomic_DNA"/>
</dbReference>
<dbReference type="CDD" id="cd11031">
    <property type="entry name" value="Cyp158A-like"/>
    <property type="match status" value="1"/>
</dbReference>
<name>A0A7W7CEW4_9PSEU</name>
<proteinExistence type="inferred from homology"/>
<dbReference type="GO" id="GO:0004497">
    <property type="term" value="F:monooxygenase activity"/>
    <property type="evidence" value="ECO:0007669"/>
    <property type="project" value="UniProtKB-KW"/>
</dbReference>
<evidence type="ECO:0000256" key="7">
    <source>
        <dbReference type="RuleBase" id="RU000461"/>
    </source>
</evidence>
<evidence type="ECO:0000313" key="8">
    <source>
        <dbReference type="EMBL" id="MBB4679886.1"/>
    </source>
</evidence>
<dbReference type="Gene3D" id="1.10.630.10">
    <property type="entry name" value="Cytochrome P450"/>
    <property type="match status" value="1"/>
</dbReference>
<dbReference type="RefSeq" id="WP_185005585.1">
    <property type="nucleotide sequence ID" value="NZ_BAAAUI010000017.1"/>
</dbReference>
<evidence type="ECO:0000256" key="6">
    <source>
        <dbReference type="ARBA" id="ARBA00023033"/>
    </source>
</evidence>
<sequence length="410" mass="45614">MTADPATQARAFPFAVEGLRLDPLYDRLRREEPVLRVRLPFGEQAWLVTRYQDAKFVLVDQRFSREAMHGRDVPRSMPYNSTTGIVTMDPPQHSRVRTLVARAFTQRRAEALRPRTIEVADSLLDDMLAAGPVQDLVARYALPLTNTVISEVLGIPREDQDQFREWSDLALSAAVSPERSEEVAGQMWDYLEGLLRRRRTDRTDDVLGAMVTKGEADLSEPELIMLAMTVLVAGYETTASHIPNFAYVLLTNQHLLDALRTDPDLMPAAVEELLRWVPLEAGAGLPRYATEDVEVGGVLIRAGEPVLVDPAAANHDPAAFGCPERVDFHRPENPHLAFSHGPHHCLGASAARMVLQVALDRLLARLPELRLAVPEDELVWKTQQLIRGLTALPVAWRAATSPPNRPAPAR</sequence>
<dbReference type="PRINTS" id="PR00359">
    <property type="entry name" value="BP450"/>
</dbReference>
<dbReference type="Pfam" id="PF00067">
    <property type="entry name" value="p450"/>
    <property type="match status" value="2"/>
</dbReference>
<evidence type="ECO:0000256" key="4">
    <source>
        <dbReference type="ARBA" id="ARBA00023002"/>
    </source>
</evidence>
<evidence type="ECO:0000256" key="5">
    <source>
        <dbReference type="ARBA" id="ARBA00023004"/>
    </source>
</evidence>
<gene>
    <name evidence="8" type="ORF">HNR67_006004</name>
</gene>
<protein>
    <submittedName>
        <fullName evidence="8">Cytochrome P450</fullName>
    </submittedName>
</protein>
<dbReference type="InterPro" id="IPR017972">
    <property type="entry name" value="Cyt_P450_CS"/>
</dbReference>
<dbReference type="SUPFAM" id="SSF48264">
    <property type="entry name" value="Cytochrome P450"/>
    <property type="match status" value="1"/>
</dbReference>
<dbReference type="PRINTS" id="PR00385">
    <property type="entry name" value="P450"/>
</dbReference>
<reference evidence="8 9" key="1">
    <citation type="submission" date="2020-08" db="EMBL/GenBank/DDBJ databases">
        <title>Sequencing the genomes of 1000 actinobacteria strains.</title>
        <authorList>
            <person name="Klenk H.-P."/>
        </authorList>
    </citation>
    <scope>NUCLEOTIDE SEQUENCE [LARGE SCALE GENOMIC DNA]</scope>
    <source>
        <strain evidence="8 9">DSM 44230</strain>
    </source>
</reference>
<dbReference type="PANTHER" id="PTHR46696">
    <property type="entry name" value="P450, PUTATIVE (EUROFUNG)-RELATED"/>
    <property type="match status" value="1"/>
</dbReference>
<keyword evidence="6 7" id="KW-0503">Monooxygenase</keyword>
<comment type="caution">
    <text evidence="8">The sequence shown here is derived from an EMBL/GenBank/DDBJ whole genome shotgun (WGS) entry which is preliminary data.</text>
</comment>
<dbReference type="PANTHER" id="PTHR46696:SF1">
    <property type="entry name" value="CYTOCHROME P450 YJIB-RELATED"/>
    <property type="match status" value="1"/>
</dbReference>
<accession>A0A7W7CEW4</accession>
<dbReference type="Proteomes" id="UP000533598">
    <property type="component" value="Unassembled WGS sequence"/>
</dbReference>